<protein>
    <submittedName>
        <fullName evidence="2">ARS-binding protein 2</fullName>
    </submittedName>
</protein>
<evidence type="ECO:0000256" key="1">
    <source>
        <dbReference type="SAM" id="MobiDB-lite"/>
    </source>
</evidence>
<reference evidence="2" key="2">
    <citation type="submission" date="2023-05" db="EMBL/GenBank/DDBJ databases">
        <authorList>
            <consortium name="Lawrence Berkeley National Laboratory"/>
            <person name="Steindorff A."/>
            <person name="Hensen N."/>
            <person name="Bonometti L."/>
            <person name="Westerberg I."/>
            <person name="Brannstrom I.O."/>
            <person name="Guillou S."/>
            <person name="Cros-Aarteil S."/>
            <person name="Calhoun S."/>
            <person name="Haridas S."/>
            <person name="Kuo A."/>
            <person name="Mondo S."/>
            <person name="Pangilinan J."/>
            <person name="Riley R."/>
            <person name="Labutti K."/>
            <person name="Andreopoulos B."/>
            <person name="Lipzen A."/>
            <person name="Chen C."/>
            <person name="Yanf M."/>
            <person name="Daum C."/>
            <person name="Ng V."/>
            <person name="Clum A."/>
            <person name="Ohm R."/>
            <person name="Martin F."/>
            <person name="Silar P."/>
            <person name="Natvig D."/>
            <person name="Lalanne C."/>
            <person name="Gautier V."/>
            <person name="Ament-Velasquez S.L."/>
            <person name="Kruys A."/>
            <person name="Hutchinson M.I."/>
            <person name="Powell A.J."/>
            <person name="Barry K."/>
            <person name="Miller A.N."/>
            <person name="Grigoriev I.V."/>
            <person name="Debuchy R."/>
            <person name="Gladieux P."/>
            <person name="Thoren M.H."/>
            <person name="Johannesson H."/>
        </authorList>
    </citation>
    <scope>NUCLEOTIDE SEQUENCE</scope>
    <source>
        <strain evidence="2">CBS 990.96</strain>
    </source>
</reference>
<feature type="compositionally biased region" description="Pro residues" evidence="1">
    <location>
        <begin position="386"/>
        <end position="401"/>
    </location>
</feature>
<sequence length="719" mass="79436">MASVQHPPPMFTASPASMHPNHPPPSSMRPPLPNKNVDSSSIEDAFVTFILACNPAVPLETDSTALREAFRTPPKSGGKSFSTFTLFELIKQLETKELRTWGELALKLGVEPPDEEKRESSQKIQQYAVRLKRWMHSMHIDAFFEYLMDRPSPYWTQIPSEHIPLLELEREGVAAEDDMALRALLPHIKPRRGRKKPEDDDSNKSPSQRPSPQPDRPGEMEPWTAQPERGSVFLFPPVPDPSKLNASGPSWSNDLAQTPMTAYPHPHSAITPSTRASFWADEPKSALTPSKRLQGKRHGAKAVSSAWRRGGIGGTGKTRGRPPINRGLNQDGPFSAFPAGSDVPSFKLPSPTPEHITSAPTSNNNSFTSPAPNAPPAPPAQSSNPIPAPVPAPAVPTPPLVSPQQQTQSPIQPSPVDSIHSRPAKRSRLSLQVPERVGGQVRLATPPLPEPSSSTTQPPPPPPVVMINGQQTNSPSSLATPHQHQPQDPHTFMSQYNTPALYPPSHPPSHPHPHPHTHFSQQQEQTIPSVSFPFSTSSSSSTNIAALNSFFVGSLLRAKWFDLSGNQIPPCSAEEAWSFAEKVVATLKAAAPNKEAFLINLAALAGGSMLMSEDSLKMHKLGFSTTTEKTTRTRYKCEWKLRYGDVEGEFSMEEEIETTRETERREKDKDEGEKNDKQVDWEKRYKELESVLRKKEDEMARLKGKIFEGLRGRDDERRV</sequence>
<dbReference type="InterPro" id="IPR018562">
    <property type="entry name" value="ARS-binding_2"/>
</dbReference>
<dbReference type="EMBL" id="MU865347">
    <property type="protein sequence ID" value="KAK4226483.1"/>
    <property type="molecule type" value="Genomic_DNA"/>
</dbReference>
<feature type="compositionally biased region" description="Basic and acidic residues" evidence="1">
    <location>
        <begin position="657"/>
        <end position="679"/>
    </location>
</feature>
<gene>
    <name evidence="2" type="ORF">QBC38DRAFT_229740</name>
</gene>
<comment type="caution">
    <text evidence="2">The sequence shown here is derived from an EMBL/GenBank/DDBJ whole genome shotgun (WGS) entry which is preliminary data.</text>
</comment>
<feature type="compositionally biased region" description="Low complexity" evidence="1">
    <location>
        <begin position="402"/>
        <end position="415"/>
    </location>
</feature>
<feature type="region of interest" description="Disordered" evidence="1">
    <location>
        <begin position="652"/>
        <end position="679"/>
    </location>
</feature>
<accession>A0AAN7BNA3</accession>
<dbReference type="AlphaFoldDB" id="A0AAN7BNA3"/>
<dbReference type="PANTHER" id="PTHR42048">
    <property type="entry name" value="ARS-BINDING PROTEIN 2"/>
    <property type="match status" value="1"/>
</dbReference>
<dbReference type="GO" id="GO:0003688">
    <property type="term" value="F:DNA replication origin binding"/>
    <property type="evidence" value="ECO:0007669"/>
    <property type="project" value="TreeGrafter"/>
</dbReference>
<reference evidence="2" key="1">
    <citation type="journal article" date="2023" name="Mol. Phylogenet. Evol.">
        <title>Genome-scale phylogeny and comparative genomics of the fungal order Sordariales.</title>
        <authorList>
            <person name="Hensen N."/>
            <person name="Bonometti L."/>
            <person name="Westerberg I."/>
            <person name="Brannstrom I.O."/>
            <person name="Guillou S."/>
            <person name="Cros-Aarteil S."/>
            <person name="Calhoun S."/>
            <person name="Haridas S."/>
            <person name="Kuo A."/>
            <person name="Mondo S."/>
            <person name="Pangilinan J."/>
            <person name="Riley R."/>
            <person name="LaButti K."/>
            <person name="Andreopoulos B."/>
            <person name="Lipzen A."/>
            <person name="Chen C."/>
            <person name="Yan M."/>
            <person name="Daum C."/>
            <person name="Ng V."/>
            <person name="Clum A."/>
            <person name="Steindorff A."/>
            <person name="Ohm R.A."/>
            <person name="Martin F."/>
            <person name="Silar P."/>
            <person name="Natvig D.O."/>
            <person name="Lalanne C."/>
            <person name="Gautier V."/>
            <person name="Ament-Velasquez S.L."/>
            <person name="Kruys A."/>
            <person name="Hutchinson M.I."/>
            <person name="Powell A.J."/>
            <person name="Barry K."/>
            <person name="Miller A.N."/>
            <person name="Grigoriev I.V."/>
            <person name="Debuchy R."/>
            <person name="Gladieux P."/>
            <person name="Hiltunen Thoren M."/>
            <person name="Johannesson H."/>
        </authorList>
    </citation>
    <scope>NUCLEOTIDE SEQUENCE</scope>
    <source>
        <strain evidence="2">CBS 990.96</strain>
    </source>
</reference>
<feature type="compositionally biased region" description="Pro residues" evidence="1">
    <location>
        <begin position="1"/>
        <end position="10"/>
    </location>
</feature>
<evidence type="ECO:0000313" key="3">
    <source>
        <dbReference type="Proteomes" id="UP001301958"/>
    </source>
</evidence>
<feature type="compositionally biased region" description="Pro residues" evidence="1">
    <location>
        <begin position="21"/>
        <end position="33"/>
    </location>
</feature>
<feature type="compositionally biased region" description="Polar residues" evidence="1">
    <location>
        <begin position="468"/>
        <end position="498"/>
    </location>
</feature>
<keyword evidence="3" id="KW-1185">Reference proteome</keyword>
<name>A0AAN7BNA3_9PEZI</name>
<dbReference type="Proteomes" id="UP001301958">
    <property type="component" value="Unassembled WGS sequence"/>
</dbReference>
<organism evidence="2 3">
    <name type="scientific">Podospora fimiseda</name>
    <dbReference type="NCBI Taxonomy" id="252190"/>
    <lineage>
        <taxon>Eukaryota</taxon>
        <taxon>Fungi</taxon>
        <taxon>Dikarya</taxon>
        <taxon>Ascomycota</taxon>
        <taxon>Pezizomycotina</taxon>
        <taxon>Sordariomycetes</taxon>
        <taxon>Sordariomycetidae</taxon>
        <taxon>Sordariales</taxon>
        <taxon>Podosporaceae</taxon>
        <taxon>Podospora</taxon>
    </lineage>
</organism>
<dbReference type="PANTHER" id="PTHR42048:SF1">
    <property type="entry name" value="ARS-BINDING PROTEIN 2"/>
    <property type="match status" value="1"/>
</dbReference>
<evidence type="ECO:0000313" key="2">
    <source>
        <dbReference type="EMBL" id="KAK4226483.1"/>
    </source>
</evidence>
<proteinExistence type="predicted"/>
<feature type="compositionally biased region" description="Polar residues" evidence="1">
    <location>
        <begin position="244"/>
        <end position="260"/>
    </location>
</feature>
<dbReference type="Pfam" id="PF09441">
    <property type="entry name" value="Abp2"/>
    <property type="match status" value="1"/>
</dbReference>
<feature type="region of interest" description="Disordered" evidence="1">
    <location>
        <begin position="1"/>
        <end position="37"/>
    </location>
</feature>
<feature type="compositionally biased region" description="Low complexity" evidence="1">
    <location>
        <begin position="357"/>
        <end position="371"/>
    </location>
</feature>
<feature type="region of interest" description="Disordered" evidence="1">
    <location>
        <begin position="184"/>
        <end position="525"/>
    </location>
</feature>